<dbReference type="GO" id="GO:0008320">
    <property type="term" value="F:protein transmembrane transporter activity"/>
    <property type="evidence" value="ECO:0007669"/>
    <property type="project" value="InterPro"/>
</dbReference>
<sequence length="96" mass="10182">MLAGTHGRIGILLSVTTPTPTSPDNQLDAASTNSSAGLTRFGFFVSTLEELKLVVWPSRQQIISEAVVVMAIVGLSTLAIAAVDNFYGWGSQQVFL</sequence>
<evidence type="ECO:0000256" key="2">
    <source>
        <dbReference type="ARBA" id="ARBA00008274"/>
    </source>
</evidence>
<keyword evidence="4 9" id="KW-0812">Transmembrane</keyword>
<dbReference type="RefSeq" id="YP_002049010.1">
    <property type="nucleotide sequence ID" value="NC_011087.1"/>
</dbReference>
<evidence type="ECO:0000256" key="1">
    <source>
        <dbReference type="ARBA" id="ARBA00004370"/>
    </source>
</evidence>
<name>B1X4D1_PAUCH</name>
<evidence type="ECO:0000256" key="9">
    <source>
        <dbReference type="SAM" id="Phobius"/>
    </source>
</evidence>
<evidence type="ECO:0000256" key="8">
    <source>
        <dbReference type="ARBA" id="ARBA00023136"/>
    </source>
</evidence>
<comment type="subcellular location">
    <subcellularLocation>
        <location evidence="1">Membrane</location>
    </subcellularLocation>
</comment>
<keyword evidence="8 9" id="KW-0472">Membrane</keyword>
<dbReference type="InterPro" id="IPR038379">
    <property type="entry name" value="SecE_sf"/>
</dbReference>
<evidence type="ECO:0000313" key="10">
    <source>
        <dbReference type="EMBL" id="ACB42800.1"/>
    </source>
</evidence>
<dbReference type="GO" id="GO:0006605">
    <property type="term" value="P:protein targeting"/>
    <property type="evidence" value="ECO:0007669"/>
    <property type="project" value="InterPro"/>
</dbReference>
<evidence type="ECO:0000256" key="6">
    <source>
        <dbReference type="ARBA" id="ARBA00022989"/>
    </source>
</evidence>
<evidence type="ECO:0000256" key="4">
    <source>
        <dbReference type="ARBA" id="ARBA00022692"/>
    </source>
</evidence>
<keyword evidence="3" id="KW-0813">Transport</keyword>
<dbReference type="GeneID" id="6481805"/>
<keyword evidence="5" id="KW-0653">Protein transport</keyword>
<evidence type="ECO:0000256" key="5">
    <source>
        <dbReference type="ARBA" id="ARBA00022927"/>
    </source>
</evidence>
<reference evidence="10" key="1">
    <citation type="submission" date="2007-08" db="EMBL/GenBank/DDBJ databases">
        <authorList>
            <person name="Gloeckner G."/>
            <person name="Nowack E."/>
            <person name="Melkonian M."/>
        </authorList>
    </citation>
    <scope>NUCLEOTIDE SEQUENCE</scope>
</reference>
<dbReference type="GO" id="GO:0016020">
    <property type="term" value="C:membrane"/>
    <property type="evidence" value="ECO:0007669"/>
    <property type="project" value="UniProtKB-SubCell"/>
</dbReference>
<gene>
    <name evidence="10" type="primary">secE</name>
    <name evidence="10" type="ordered locus">PCC_0359</name>
</gene>
<proteinExistence type="inferred from homology"/>
<dbReference type="GO" id="GO:0006886">
    <property type="term" value="P:intracellular protein transport"/>
    <property type="evidence" value="ECO:0007669"/>
    <property type="project" value="InterPro"/>
</dbReference>
<evidence type="ECO:0000256" key="7">
    <source>
        <dbReference type="ARBA" id="ARBA00023010"/>
    </source>
</evidence>
<dbReference type="EMBL" id="CP000815">
    <property type="protein sequence ID" value="ACB42800.1"/>
    <property type="molecule type" value="Genomic_DNA"/>
</dbReference>
<dbReference type="NCBIfam" id="TIGR00964">
    <property type="entry name" value="secE_bact"/>
    <property type="match status" value="1"/>
</dbReference>
<reference evidence="10" key="2">
    <citation type="journal article" date="2008" name="Curr. Biol.">
        <title>Chromatophore genome sequence of Paulinella sheds light on acquisition of photosynthesis by eukaryotes.</title>
        <authorList>
            <person name="Nowack E.C.M."/>
            <person name="Melkonian M."/>
            <person name="Gloeckner G."/>
        </authorList>
    </citation>
    <scope>NUCLEOTIDE SEQUENCE [LARGE SCALE GENOMIC DNA]</scope>
</reference>
<keyword evidence="6 9" id="KW-1133">Transmembrane helix</keyword>
<dbReference type="InterPro" id="IPR005807">
    <property type="entry name" value="SecE_bac"/>
</dbReference>
<accession>B1X4D1</accession>
<geneLocation type="organellar chromatophore" evidence="10"/>
<keyword evidence="10" id="KW-0934">Plastid</keyword>
<evidence type="ECO:0000256" key="3">
    <source>
        <dbReference type="ARBA" id="ARBA00022448"/>
    </source>
</evidence>
<feature type="transmembrane region" description="Helical" evidence="9">
    <location>
        <begin position="62"/>
        <end position="83"/>
    </location>
</feature>
<keyword evidence="7" id="KW-0811">Translocation</keyword>
<dbReference type="GO" id="GO:0009306">
    <property type="term" value="P:protein secretion"/>
    <property type="evidence" value="ECO:0007669"/>
    <property type="project" value="InterPro"/>
</dbReference>
<comment type="similarity">
    <text evidence="2">Belongs to the SecE/SEC61-gamma family.</text>
</comment>
<protein>
    <submittedName>
        <fullName evidence="10">Preprotein translocase subunit SecE</fullName>
    </submittedName>
</protein>
<dbReference type="Gene3D" id="1.20.5.1030">
    <property type="entry name" value="Preprotein translocase secy subunit"/>
    <property type="match status" value="1"/>
</dbReference>
<dbReference type="AlphaFoldDB" id="B1X4D1"/>
<organism evidence="10">
    <name type="scientific">Paulinella chromatophora</name>
    <dbReference type="NCBI Taxonomy" id="39717"/>
    <lineage>
        <taxon>Eukaryota</taxon>
        <taxon>Sar</taxon>
        <taxon>Rhizaria</taxon>
        <taxon>Cercozoa</taxon>
        <taxon>Imbricatea</taxon>
        <taxon>Silicofilosea</taxon>
        <taxon>Euglyphida</taxon>
        <taxon>Paulinellidae</taxon>
        <taxon>Paulinella</taxon>
    </lineage>
</organism>
<dbReference type="Pfam" id="PF00584">
    <property type="entry name" value="SecE"/>
    <property type="match status" value="1"/>
</dbReference>
<dbReference type="InterPro" id="IPR001901">
    <property type="entry name" value="Translocase_SecE/Sec61-g"/>
</dbReference>